<evidence type="ECO:0000313" key="2">
    <source>
        <dbReference type="Proteomes" id="UP000649617"/>
    </source>
</evidence>
<reference evidence="1" key="1">
    <citation type="submission" date="2021-02" db="EMBL/GenBank/DDBJ databases">
        <authorList>
            <person name="Dougan E. K."/>
            <person name="Rhodes N."/>
            <person name="Thang M."/>
            <person name="Chan C."/>
        </authorList>
    </citation>
    <scope>NUCLEOTIDE SEQUENCE</scope>
</reference>
<name>A0A812RNC4_SYMPI</name>
<comment type="caution">
    <text evidence="1">The sequence shown here is derived from an EMBL/GenBank/DDBJ whole genome shotgun (WGS) entry which is preliminary data.</text>
</comment>
<dbReference type="Proteomes" id="UP000649617">
    <property type="component" value="Unassembled WGS sequence"/>
</dbReference>
<evidence type="ECO:0000313" key="1">
    <source>
        <dbReference type="EMBL" id="CAE7446353.1"/>
    </source>
</evidence>
<keyword evidence="2" id="KW-1185">Reference proteome</keyword>
<organism evidence="1 2">
    <name type="scientific">Symbiodinium pilosum</name>
    <name type="common">Dinoflagellate</name>
    <dbReference type="NCBI Taxonomy" id="2952"/>
    <lineage>
        <taxon>Eukaryota</taxon>
        <taxon>Sar</taxon>
        <taxon>Alveolata</taxon>
        <taxon>Dinophyceae</taxon>
        <taxon>Suessiales</taxon>
        <taxon>Symbiodiniaceae</taxon>
        <taxon>Symbiodinium</taxon>
    </lineage>
</organism>
<dbReference type="OrthoDB" id="443185at2759"/>
<dbReference type="EMBL" id="CAJNIZ010020890">
    <property type="protein sequence ID" value="CAE7446353.1"/>
    <property type="molecule type" value="Genomic_DNA"/>
</dbReference>
<protein>
    <submittedName>
        <fullName evidence="1">GIP protein</fullName>
    </submittedName>
</protein>
<sequence length="57" mass="6195">AVGQFQKYDLGEVCSPEGVGFWYLVPTDCGFFAKFGNIFNSPTAAESNWGDAVSKLQ</sequence>
<gene>
    <name evidence="1" type="primary">GIP</name>
    <name evidence="1" type="ORF">SPIL2461_LOCUS10876</name>
</gene>
<feature type="non-terminal residue" evidence="1">
    <location>
        <position position="1"/>
    </location>
</feature>
<proteinExistence type="predicted"/>
<feature type="non-terminal residue" evidence="1">
    <location>
        <position position="57"/>
    </location>
</feature>
<accession>A0A812RNC4</accession>
<dbReference type="AlphaFoldDB" id="A0A812RNC4"/>